<reference evidence="2 3" key="1">
    <citation type="journal article" date="2019" name="Int. J. Syst. Evol. Microbiol.">
        <title>The Global Catalogue of Microorganisms (GCM) 10K type strain sequencing project: providing services to taxonomists for standard genome sequencing and annotation.</title>
        <authorList>
            <consortium name="The Broad Institute Genomics Platform"/>
            <consortium name="The Broad Institute Genome Sequencing Center for Infectious Disease"/>
            <person name="Wu L."/>
            <person name="Ma J."/>
        </authorList>
    </citation>
    <scope>NUCLEOTIDE SEQUENCE [LARGE SCALE GENOMIC DNA]</scope>
    <source>
        <strain evidence="2 3">JCM 17504</strain>
    </source>
</reference>
<dbReference type="AlphaFoldDB" id="A0AAV3UBV4"/>
<sequence length="471" mass="52894">MSDSLFSRALRERRRRANTEKSETTVGGETIQAEDSGTAGTYDVEDTFLTTQEYGVPRGTDAWEARELGETPTMEIIKNTVIDQLNGVDLAFVSDDGEEFPSAVEEFQNLLRDIIEGPHTQNYDFDDLVASSIADMIDTGYGYWQPLASKDGSIPVLMLKPLDPLSVQHNLTQEGEFDEPAFYQAPFQTVGGSAVSMAGIEPTALEQDDLVQMHWKGSTRTNRPYVMCPTMQVKEYLRHIKDSTVHLGRYYSDNQIPPGILQWLEASDSDLKNVRKQIKDASGDPRKAPSIGGSGQARWVDIGGDKIQLDVIEEQKWFKQLCWATIGVNKHEMGIIEDVNRNTASEVSTIIYKRVTLPLTQTFEQAINRQLLPKFDVYRTLDKPFRVSLQHSDPVREREHEKALLERWNQGAISYREYRQQLGEDAGETVVSINDEEIDFGALPKHIGERALRAVSSGDTVEVDGGDLTDE</sequence>
<dbReference type="InterPro" id="IPR006944">
    <property type="entry name" value="Phage/GTA_portal"/>
</dbReference>
<gene>
    <name evidence="2" type="ORF">GCM10025751_04650</name>
</gene>
<feature type="region of interest" description="Disordered" evidence="1">
    <location>
        <begin position="11"/>
        <end position="39"/>
    </location>
</feature>
<evidence type="ECO:0008006" key="4">
    <source>
        <dbReference type="Google" id="ProtNLM"/>
    </source>
</evidence>
<keyword evidence="3" id="KW-1185">Reference proteome</keyword>
<evidence type="ECO:0000256" key="1">
    <source>
        <dbReference type="SAM" id="MobiDB-lite"/>
    </source>
</evidence>
<evidence type="ECO:0000313" key="3">
    <source>
        <dbReference type="Proteomes" id="UP001501729"/>
    </source>
</evidence>
<comment type="caution">
    <text evidence="2">The sequence shown here is derived from an EMBL/GenBank/DDBJ whole genome shotgun (WGS) entry which is preliminary data.</text>
</comment>
<dbReference type="Proteomes" id="UP001501729">
    <property type="component" value="Unassembled WGS sequence"/>
</dbReference>
<accession>A0AAV3UBV4</accession>
<protein>
    <recommendedName>
        <fullName evidence="4">Portal protein</fullName>
    </recommendedName>
</protein>
<dbReference type="GeneID" id="68615152"/>
<dbReference type="EMBL" id="BAABKX010000001">
    <property type="protein sequence ID" value="GAA5041893.1"/>
    <property type="molecule type" value="Genomic_DNA"/>
</dbReference>
<name>A0AAV3UBV4_9EURY</name>
<dbReference type="RefSeq" id="WP_227775268.1">
    <property type="nucleotide sequence ID" value="NZ_BAABKX010000001.1"/>
</dbReference>
<proteinExistence type="predicted"/>
<evidence type="ECO:0000313" key="2">
    <source>
        <dbReference type="EMBL" id="GAA5041893.1"/>
    </source>
</evidence>
<dbReference type="Pfam" id="PF04860">
    <property type="entry name" value="Phage_portal"/>
    <property type="match status" value="1"/>
</dbReference>
<organism evidence="2 3">
    <name type="scientific">Haladaptatus pallidirubidus</name>
    <dbReference type="NCBI Taxonomy" id="1008152"/>
    <lineage>
        <taxon>Archaea</taxon>
        <taxon>Methanobacteriati</taxon>
        <taxon>Methanobacteriota</taxon>
        <taxon>Stenosarchaea group</taxon>
        <taxon>Halobacteria</taxon>
        <taxon>Halobacteriales</taxon>
        <taxon>Haladaptataceae</taxon>
        <taxon>Haladaptatus</taxon>
    </lineage>
</organism>